<evidence type="ECO:0008006" key="3">
    <source>
        <dbReference type="Google" id="ProtNLM"/>
    </source>
</evidence>
<reference evidence="1" key="1">
    <citation type="submission" date="2011-09" db="EMBL/GenBank/DDBJ databases">
        <title>Complete sequence of Halovivax ruber XH-70.</title>
        <authorList>
            <consortium name="US DOE Joint Genome Institute"/>
            <person name="Lucas S."/>
            <person name="Han J."/>
            <person name="Lapidus A."/>
            <person name="Cheng J.-F."/>
            <person name="Goodwin L."/>
            <person name="Pitluck S."/>
            <person name="Peters L."/>
            <person name="Mikhailova N."/>
            <person name="Davenport K."/>
            <person name="Detter J.C."/>
            <person name="Han C."/>
            <person name="Tapia R."/>
            <person name="Land M."/>
            <person name="Hauser L."/>
            <person name="Kyrpides N."/>
            <person name="Ivanova N."/>
            <person name="Pagani I."/>
            <person name="Sproer C."/>
            <person name="Anderson I."/>
            <person name="Woyke T."/>
        </authorList>
    </citation>
    <scope>NUCLEOTIDE SEQUENCE</scope>
    <source>
        <strain evidence="1">XH-70</strain>
    </source>
</reference>
<dbReference type="OrthoDB" id="191587at2157"/>
<proteinExistence type="predicted"/>
<dbReference type="EMBL" id="CP003050">
    <property type="protein sequence ID" value="AGB15133.1"/>
    <property type="molecule type" value="Genomic_DNA"/>
</dbReference>
<dbReference type="STRING" id="797302.Halru_0498"/>
<organism evidence="1 2">
    <name type="scientific">Halovivax ruber (strain DSM 18193 / JCM 13892 / XH-70)</name>
    <dbReference type="NCBI Taxonomy" id="797302"/>
    <lineage>
        <taxon>Archaea</taxon>
        <taxon>Methanobacteriati</taxon>
        <taxon>Methanobacteriota</taxon>
        <taxon>Stenosarchaea group</taxon>
        <taxon>Halobacteria</taxon>
        <taxon>Halobacteriales</taxon>
        <taxon>Natrialbaceae</taxon>
        <taxon>Halovivax</taxon>
    </lineage>
</organism>
<dbReference type="KEGG" id="hru:Halru_0498"/>
<dbReference type="AlphaFoldDB" id="L0I8J5"/>
<protein>
    <recommendedName>
        <fullName evidence="3">PIN domain-containing protein</fullName>
    </recommendedName>
</protein>
<dbReference type="InterPro" id="IPR029060">
    <property type="entry name" value="PIN-like_dom_sf"/>
</dbReference>
<evidence type="ECO:0000313" key="2">
    <source>
        <dbReference type="Proteomes" id="UP000010846"/>
    </source>
</evidence>
<sequence length="134" mass="14806">MSRYTVDAVAFIRYLVDSLPPTVDEIFRQAESGDATLYLPTIAAIESMYRIHKREEIAGVPVEADATAIVDRLETDLPLTVVDHDSDELSVLAPHVPHLSIHDAMIVASHDRLDTDAILSSDSTIADHATVRWE</sequence>
<dbReference type="HOGENOM" id="CLU_1891365_0_0_2"/>
<dbReference type="SUPFAM" id="SSF88723">
    <property type="entry name" value="PIN domain-like"/>
    <property type="match status" value="1"/>
</dbReference>
<keyword evidence="2" id="KW-1185">Reference proteome</keyword>
<dbReference type="RefSeq" id="WP_015299817.1">
    <property type="nucleotide sequence ID" value="NC_019964.1"/>
</dbReference>
<dbReference type="GeneID" id="14375806"/>
<dbReference type="eggNOG" id="arCOG09072">
    <property type="taxonomic scope" value="Archaea"/>
</dbReference>
<dbReference type="Proteomes" id="UP000010846">
    <property type="component" value="Chromosome"/>
</dbReference>
<evidence type="ECO:0000313" key="1">
    <source>
        <dbReference type="EMBL" id="AGB15133.1"/>
    </source>
</evidence>
<gene>
    <name evidence="1" type="ordered locus">Halru_0498</name>
</gene>
<name>L0I8J5_HALRX</name>
<accession>L0I8J5</accession>